<comment type="caution">
    <text evidence="3">The sequence shown here is derived from an EMBL/GenBank/DDBJ whole genome shotgun (WGS) entry which is preliminary data.</text>
</comment>
<accession>A0A5C6LXU9</accession>
<dbReference type="InterPro" id="IPR036013">
    <property type="entry name" value="Band_7/SPFH_dom_sf"/>
</dbReference>
<dbReference type="InterPro" id="IPR033880">
    <property type="entry name" value="SPFH_YdjI"/>
</dbReference>
<feature type="domain" description="SPFH" evidence="2">
    <location>
        <begin position="20"/>
        <end position="229"/>
    </location>
</feature>
<sequence>MNLPFIEIIEWTEKDPNLLMWKFPHRDADIKNGAKLIVRESEKALLLSEGKLADVFEAGTHTLSTENIPLLTRLKGWKYGFQAPFKVDVYYLSAKQFVNLKWGTPAPIMLSDAQFGQVRVRAFGSYNVRIADTAKFFREYAGTLPWLSVMDLQHKLRDFIAPKFGEALAAANIQVLDIAGNLTVLNNKIRPLIQPYFDAFGIEVTEFVVSSVNLPDEVAKHFDTMTNMNMVKDMDAYLKFNQANAVGQTGTALNDAAQQGAAMAYMMSAMNAQKTEQKPADDLESRLKQLKTLHDNGLIDAEEYKAKKPTSYPNYKRMEHENKKLSFIERMKQRAVSQEPYSGKAEDFNAGTNTSTCPNCGAGRAQQDGLTHCAYCGHTFIITTLSDGHYIKGSDNSTI</sequence>
<keyword evidence="4" id="KW-1185">Reference proteome</keyword>
<dbReference type="CDD" id="cd03408">
    <property type="entry name" value="SPFH_like_u1"/>
    <property type="match status" value="1"/>
</dbReference>
<dbReference type="Proteomes" id="UP000318815">
    <property type="component" value="Unassembled WGS sequence"/>
</dbReference>
<dbReference type="PANTHER" id="PTHR37826:SF2">
    <property type="entry name" value="ZINC-RIBBON DOMAIN-CONTAINING PROTEIN"/>
    <property type="match status" value="1"/>
</dbReference>
<protein>
    <submittedName>
        <fullName evidence="3">SPFH domain-containing protein</fullName>
    </submittedName>
</protein>
<evidence type="ECO:0000313" key="3">
    <source>
        <dbReference type="EMBL" id="TWW01622.1"/>
    </source>
</evidence>
<dbReference type="OrthoDB" id="9764015at2"/>
<gene>
    <name evidence="3" type="ORF">FEF09_06395</name>
</gene>
<dbReference type="RefSeq" id="WP_146304343.1">
    <property type="nucleotide sequence ID" value="NZ_VOHS01000004.1"/>
</dbReference>
<dbReference type="Pfam" id="PF13421">
    <property type="entry name" value="Band_7_1"/>
    <property type="match status" value="1"/>
</dbReference>
<dbReference type="Pfam" id="PF09851">
    <property type="entry name" value="SHOCT"/>
    <property type="match status" value="1"/>
</dbReference>
<evidence type="ECO:0000259" key="1">
    <source>
        <dbReference type="Pfam" id="PF09851"/>
    </source>
</evidence>
<dbReference type="SUPFAM" id="SSF117892">
    <property type="entry name" value="Band 7/SPFH domain"/>
    <property type="match status" value="1"/>
</dbReference>
<dbReference type="PANTHER" id="PTHR37826">
    <property type="entry name" value="FLOTILLIN BAND_7_5 DOMAIN PROTEIN"/>
    <property type="match status" value="1"/>
</dbReference>
<name>A0A5C6LXU9_9BACT</name>
<organism evidence="3 4">
    <name type="scientific">Chitinophaga pinensis</name>
    <dbReference type="NCBI Taxonomy" id="79329"/>
    <lineage>
        <taxon>Bacteria</taxon>
        <taxon>Pseudomonadati</taxon>
        <taxon>Bacteroidota</taxon>
        <taxon>Chitinophagia</taxon>
        <taxon>Chitinophagales</taxon>
        <taxon>Chitinophagaceae</taxon>
        <taxon>Chitinophaga</taxon>
    </lineage>
</organism>
<dbReference type="EMBL" id="VOHS01000004">
    <property type="protein sequence ID" value="TWW01622.1"/>
    <property type="molecule type" value="Genomic_DNA"/>
</dbReference>
<dbReference type="Gene3D" id="3.30.479.30">
    <property type="entry name" value="Band 7 domain"/>
    <property type="match status" value="1"/>
</dbReference>
<reference evidence="3 4" key="1">
    <citation type="submission" date="2019-08" db="EMBL/GenBank/DDBJ databases">
        <title>Whole genome sequencing of chitin degrading bacteria Chitinophaga pinensis YS16.</title>
        <authorList>
            <person name="Singh R.P."/>
            <person name="Manchanda G."/>
            <person name="Maurya I.K."/>
            <person name="Joshi N.K."/>
            <person name="Srivastava A.K."/>
        </authorList>
    </citation>
    <scope>NUCLEOTIDE SEQUENCE [LARGE SCALE GENOMIC DNA]</scope>
    <source>
        <strain evidence="3 4">YS-16</strain>
    </source>
</reference>
<feature type="domain" description="SHOCT" evidence="1">
    <location>
        <begin position="286"/>
        <end position="308"/>
    </location>
</feature>
<evidence type="ECO:0000259" key="2">
    <source>
        <dbReference type="Pfam" id="PF13421"/>
    </source>
</evidence>
<proteinExistence type="predicted"/>
<dbReference type="InterPro" id="IPR018649">
    <property type="entry name" value="SHOCT"/>
</dbReference>
<evidence type="ECO:0000313" key="4">
    <source>
        <dbReference type="Proteomes" id="UP000318815"/>
    </source>
</evidence>
<dbReference type="AlphaFoldDB" id="A0A5C6LXU9"/>